<dbReference type="SUPFAM" id="SSF64484">
    <property type="entry name" value="beta and beta-prime subunits of DNA dependent RNA-polymerase"/>
    <property type="match status" value="1"/>
</dbReference>
<name>A0A1F6DDS5_9BACT</name>
<feature type="coiled-coil region" evidence="9">
    <location>
        <begin position="184"/>
        <end position="211"/>
    </location>
</feature>
<feature type="binding site" evidence="7">
    <location>
        <position position="521"/>
    </location>
    <ligand>
        <name>Mg(2+)</name>
        <dbReference type="ChEBI" id="CHEBI:18420"/>
    </ligand>
</feature>
<evidence type="ECO:0000256" key="9">
    <source>
        <dbReference type="SAM" id="Coils"/>
    </source>
</evidence>
<dbReference type="InterPro" id="IPR007083">
    <property type="entry name" value="RNA_pol_Rpb1_4"/>
</dbReference>
<comment type="cofactor">
    <cofactor evidence="7">
        <name>Mg(2+)</name>
        <dbReference type="ChEBI" id="CHEBI:18420"/>
    </cofactor>
    <text evidence="7">Binds 1 Mg(2+) ion per subunit.</text>
</comment>
<dbReference type="Gene3D" id="2.40.50.100">
    <property type="match status" value="1"/>
</dbReference>
<dbReference type="Pfam" id="PF05000">
    <property type="entry name" value="RNA_pol_Rpb1_4"/>
    <property type="match status" value="1"/>
</dbReference>
<dbReference type="PANTHER" id="PTHR19376">
    <property type="entry name" value="DNA-DIRECTED RNA POLYMERASE"/>
    <property type="match status" value="1"/>
</dbReference>
<dbReference type="SMART" id="SM00663">
    <property type="entry name" value="RPOLA_N"/>
    <property type="match status" value="1"/>
</dbReference>
<accession>A0A1F6DDS5</accession>
<comment type="similarity">
    <text evidence="7 8">Belongs to the RNA polymerase beta' chain family.</text>
</comment>
<dbReference type="GO" id="GO:0008270">
    <property type="term" value="F:zinc ion binding"/>
    <property type="evidence" value="ECO:0007669"/>
    <property type="project" value="UniProtKB-UniRule"/>
</dbReference>
<evidence type="ECO:0000256" key="6">
    <source>
        <dbReference type="ARBA" id="ARBA00048552"/>
    </source>
</evidence>
<keyword evidence="2 7" id="KW-0808">Transferase</keyword>
<dbReference type="Pfam" id="PF00623">
    <property type="entry name" value="RNA_pol_Rpb1_2"/>
    <property type="match status" value="2"/>
</dbReference>
<feature type="binding site" evidence="7">
    <location>
        <position position="930"/>
    </location>
    <ligand>
        <name>Zn(2+)</name>
        <dbReference type="ChEBI" id="CHEBI:29105"/>
        <label>2</label>
    </ligand>
</feature>
<feature type="binding site" evidence="7">
    <location>
        <position position="933"/>
    </location>
    <ligand>
        <name>Zn(2+)</name>
        <dbReference type="ChEBI" id="CHEBI:29105"/>
        <label>2</label>
    </ligand>
</feature>
<dbReference type="Gene3D" id="1.10.132.30">
    <property type="match status" value="1"/>
</dbReference>
<comment type="caution">
    <text evidence="11">The sequence shown here is derived from an EMBL/GenBank/DDBJ whole genome shotgun (WGS) entry which is preliminary data.</text>
</comment>
<dbReference type="Gene3D" id="1.10.150.390">
    <property type="match status" value="1"/>
</dbReference>
<dbReference type="Pfam" id="PF04998">
    <property type="entry name" value="RNA_pol_Rpb1_5"/>
    <property type="match status" value="1"/>
</dbReference>
<dbReference type="InterPro" id="IPR007066">
    <property type="entry name" value="RNA_pol_Rpb1_3"/>
</dbReference>
<dbReference type="EMBL" id="MFLF01000014">
    <property type="protein sequence ID" value="OGG59526.1"/>
    <property type="molecule type" value="Genomic_DNA"/>
</dbReference>
<evidence type="ECO:0000256" key="2">
    <source>
        <dbReference type="ARBA" id="ARBA00022679"/>
    </source>
</evidence>
<evidence type="ECO:0000256" key="1">
    <source>
        <dbReference type="ARBA" id="ARBA00022478"/>
    </source>
</evidence>
<feature type="binding site" evidence="7">
    <location>
        <position position="101"/>
    </location>
    <ligand>
        <name>Zn(2+)</name>
        <dbReference type="ChEBI" id="CHEBI:29105"/>
        <label>1</label>
    </ligand>
</feature>
<dbReference type="Pfam" id="PF04983">
    <property type="entry name" value="RNA_pol_Rpb1_3"/>
    <property type="match status" value="1"/>
</dbReference>
<dbReference type="Gene3D" id="1.10.40.90">
    <property type="match status" value="1"/>
</dbReference>
<dbReference type="InterPro" id="IPR044893">
    <property type="entry name" value="RNA_pol_Rpb1_clamp_domain"/>
</dbReference>
<evidence type="ECO:0000313" key="11">
    <source>
        <dbReference type="EMBL" id="OGG59526.1"/>
    </source>
</evidence>
<comment type="function">
    <text evidence="7 8">DNA-dependent RNA polymerase catalyzes the transcription of DNA into RNA using the four ribonucleoside triphosphates as substrates.</text>
</comment>
<evidence type="ECO:0000256" key="7">
    <source>
        <dbReference type="HAMAP-Rule" id="MF_01322"/>
    </source>
</evidence>
<evidence type="ECO:0000259" key="10">
    <source>
        <dbReference type="SMART" id="SM00663"/>
    </source>
</evidence>
<evidence type="ECO:0000256" key="4">
    <source>
        <dbReference type="ARBA" id="ARBA00022723"/>
    </source>
</evidence>
<dbReference type="GO" id="GO:0006351">
    <property type="term" value="P:DNA-templated transcription"/>
    <property type="evidence" value="ECO:0007669"/>
    <property type="project" value="UniProtKB-UniRule"/>
</dbReference>
<dbReference type="AlphaFoldDB" id="A0A1F6DDS5"/>
<dbReference type="GO" id="GO:0000428">
    <property type="term" value="C:DNA-directed RNA polymerase complex"/>
    <property type="evidence" value="ECO:0007669"/>
    <property type="project" value="UniProtKB-KW"/>
</dbReference>
<keyword evidence="7" id="KW-0460">Magnesium</keyword>
<dbReference type="InterPro" id="IPR042102">
    <property type="entry name" value="RNA_pol_Rpb1_3_sf"/>
</dbReference>
<feature type="domain" description="RNA polymerase N-terminal" evidence="10">
    <location>
        <begin position="288"/>
        <end position="572"/>
    </location>
</feature>
<feature type="binding site" evidence="7">
    <location>
        <position position="851"/>
    </location>
    <ligand>
        <name>Zn(2+)</name>
        <dbReference type="ChEBI" id="CHEBI:29105"/>
        <label>2</label>
    </ligand>
</feature>
<organism evidence="11 12">
    <name type="scientific">Candidatus Kaiserbacteria bacterium RIFCSPHIGHO2_02_FULL_50_50</name>
    <dbReference type="NCBI Taxonomy" id="1798492"/>
    <lineage>
        <taxon>Bacteria</taxon>
        <taxon>Candidatus Kaiseribacteriota</taxon>
    </lineage>
</organism>
<feature type="binding site" evidence="7">
    <location>
        <position position="519"/>
    </location>
    <ligand>
        <name>Mg(2+)</name>
        <dbReference type="ChEBI" id="CHEBI:18420"/>
    </ligand>
</feature>
<keyword evidence="4 7" id="KW-0479">Metal-binding</keyword>
<evidence type="ECO:0000256" key="3">
    <source>
        <dbReference type="ARBA" id="ARBA00022695"/>
    </source>
</evidence>
<reference evidence="11 12" key="1">
    <citation type="journal article" date="2016" name="Nat. Commun.">
        <title>Thousands of microbial genomes shed light on interconnected biogeochemical processes in an aquifer system.</title>
        <authorList>
            <person name="Anantharaman K."/>
            <person name="Brown C.T."/>
            <person name="Hug L.A."/>
            <person name="Sharon I."/>
            <person name="Castelle C.J."/>
            <person name="Probst A.J."/>
            <person name="Thomas B.C."/>
            <person name="Singh A."/>
            <person name="Wilkins M.J."/>
            <person name="Karaoz U."/>
            <person name="Brodie E.L."/>
            <person name="Williams K.H."/>
            <person name="Hubbard S.S."/>
            <person name="Banfield J.F."/>
        </authorList>
    </citation>
    <scope>NUCLEOTIDE SEQUENCE [LARGE SCALE GENOMIC DNA]</scope>
</reference>
<feature type="binding site" evidence="7">
    <location>
        <position position="98"/>
    </location>
    <ligand>
        <name>Zn(2+)</name>
        <dbReference type="ChEBI" id="CHEBI:29105"/>
        <label>1</label>
    </ligand>
</feature>
<evidence type="ECO:0000256" key="8">
    <source>
        <dbReference type="RuleBase" id="RU004279"/>
    </source>
</evidence>
<dbReference type="CDD" id="cd01609">
    <property type="entry name" value="RNAP_beta'_N"/>
    <property type="match status" value="1"/>
</dbReference>
<dbReference type="PANTHER" id="PTHR19376:SF54">
    <property type="entry name" value="DNA-DIRECTED RNA POLYMERASE SUBUNIT BETA"/>
    <property type="match status" value="1"/>
</dbReference>
<dbReference type="EC" id="2.7.7.6" evidence="7"/>
<dbReference type="HAMAP" id="MF_01322">
    <property type="entry name" value="RNApol_bact_RpoC"/>
    <property type="match status" value="1"/>
</dbReference>
<dbReference type="InterPro" id="IPR006592">
    <property type="entry name" value="RNA_pol_N"/>
</dbReference>
<feature type="binding site" evidence="7">
    <location>
        <position position="517"/>
    </location>
    <ligand>
        <name>Mg(2+)</name>
        <dbReference type="ChEBI" id="CHEBI:18420"/>
    </ligand>
</feature>
<keyword evidence="5 7" id="KW-0804">Transcription</keyword>
<feature type="binding site" evidence="7">
    <location>
        <position position="85"/>
    </location>
    <ligand>
        <name>Zn(2+)</name>
        <dbReference type="ChEBI" id="CHEBI:29105"/>
        <label>1</label>
    </ligand>
</feature>
<dbReference type="InterPro" id="IPR045867">
    <property type="entry name" value="DNA-dir_RpoC_beta_prime"/>
</dbReference>
<protein>
    <recommendedName>
        <fullName evidence="7">DNA-directed RNA polymerase subunit beta'</fullName>
        <shortName evidence="7">RNAP subunit beta'</shortName>
        <ecNumber evidence="7">2.7.7.6</ecNumber>
    </recommendedName>
    <alternativeName>
        <fullName evidence="7">RNA polymerase subunit beta'</fullName>
    </alternativeName>
    <alternativeName>
        <fullName evidence="7">Transcriptase subunit beta'</fullName>
    </alternativeName>
</protein>
<keyword evidence="3 7" id="KW-0548">Nucleotidyltransferase</keyword>
<dbReference type="Proteomes" id="UP000178794">
    <property type="component" value="Unassembled WGS sequence"/>
</dbReference>
<sequence>MENSHNDSAPKKASLPLYKRLADTQKRQDFSSLVVKLASPDTILDWSHGEVTKPETINYRTQRPEKYGLFDERIFGPVEDYECSCKKYRGIRYRGIVCEKCGVEVTRAIVRRERMGHIDLCVPVSHIWFLRGVPSRIATLLGIPTAAVEKVIYFAGYIVTKVSEEERARLLKEVDTEYTSKVKVLENEEAKQDLKERLETVRDEIQSITLGGVLDELQYHRFSMKYSTMFEARIGAEAIYNLFKSLDLEKMHTELKERYEKAGAMERAKLTKRIALVGGMLTAGVRPEWMFLTRIPVIPPASRPMVALEGGRHASSDLNDLYRRVINRNNRLAKMMMIGAPEVILRNEKRILQEAVDSLIDNSIRHSNGQYAMSAAQRRPLKSLSDYIKSKQGYFRQNLLGKRVDYSGRSVIVVGPDLKLDECGLPKHMALELFRPFVIAKLLTRELAYNVRGAGRLVEEGVPEVWAILEEVIEGRYVLLNRAPTLHRQSIQAFRPVLIEGNAIQVHPLVCRAFNADFDGDQMAVHVPLSEEAQWEAEHIISARKNILKPGSGDPVVSEKLLDMTLGVFWMTKIVEGAKGEGKFFSSPNEAITAHDFDAVDLRARVLVLPTKTVKYAVFDDKPFETTVGRLLVNATLPSELPFINDTITQKTLFSIILDVIDKEGSDAVAPIVDKIKTFGFKYATLSGVTWGIDDVVVPQGKQAILDAGNAKEVTVREHYDEGLLSLDERKRMIIQIWHKAKSDLEAILPDTLDMQGSVYDMWKSGARGSLGQIAMMAGMKGLIANAKGETIEFPVKKSMKEGLSPIEYFTTTHGSRKGLADTALQTAKAGYLTRRLFVVAQDAIVIEEDCGVKTGTTIGRISASGLPVPFGRSIRGRILAADAVDKEGKVLIKKGALLTRADAQMLEISSIETVDVRSPMACKTLGGVCQHCYGIDLTTNNMIEIGEAVGTIAAQAIGEPGTQLTMNTKHAGGAASVGGDVTQGLPRVEEIFEKRQPKIPAVVSMCDGIVTEIRSEGKEKVIVVAPDMSSKHAPKKKDNIEYPVHWRRSLTVMAGETITAGQLLTDGSAHLPEVFKYGGETIAQEYIIAEINKIYELQGVSIARKHIELIVKQMMSRVKITHVGDSSFNRGDVVEEWVMLDQNEKLEAEGKDKAKGERLILGITETSLTRKSFLSAASFQNTTRVLISAAVRGLEDNLTGLMENVILGRLIPAGTGYKGAPKHTVITALAKELDDAAAAKRAVELAEKEALLATAE</sequence>
<keyword evidence="9" id="KW-0175">Coiled coil</keyword>
<comment type="subunit">
    <text evidence="7">The RNAP catalytic core consists of 2 alpha, 1 beta, 1 beta' and 1 omega subunit. When a sigma factor is associated with the core the holoenzyme is formed, which can initiate transcription.</text>
</comment>
<dbReference type="Gene3D" id="2.40.40.20">
    <property type="match status" value="1"/>
</dbReference>
<comment type="cofactor">
    <cofactor evidence="7">
        <name>Zn(2+)</name>
        <dbReference type="ChEBI" id="CHEBI:29105"/>
    </cofactor>
    <text evidence="7">Binds 2 Zn(2+) ions per subunit.</text>
</comment>
<comment type="catalytic activity">
    <reaction evidence="6 7 8">
        <text>RNA(n) + a ribonucleoside 5'-triphosphate = RNA(n+1) + diphosphate</text>
        <dbReference type="Rhea" id="RHEA:21248"/>
        <dbReference type="Rhea" id="RHEA-COMP:14527"/>
        <dbReference type="Rhea" id="RHEA-COMP:17342"/>
        <dbReference type="ChEBI" id="CHEBI:33019"/>
        <dbReference type="ChEBI" id="CHEBI:61557"/>
        <dbReference type="ChEBI" id="CHEBI:140395"/>
        <dbReference type="EC" id="2.7.7.6"/>
    </reaction>
</comment>
<dbReference type="InterPro" id="IPR007080">
    <property type="entry name" value="RNA_pol_Rpb1_1"/>
</dbReference>
<keyword evidence="1 7" id="KW-0240">DNA-directed RNA polymerase</keyword>
<feature type="binding site" evidence="7">
    <location>
        <position position="923"/>
    </location>
    <ligand>
        <name>Zn(2+)</name>
        <dbReference type="ChEBI" id="CHEBI:29105"/>
        <label>2</label>
    </ligand>
</feature>
<dbReference type="Pfam" id="PF04997">
    <property type="entry name" value="RNA_pol_Rpb1_1"/>
    <property type="match status" value="1"/>
</dbReference>
<dbReference type="NCBIfam" id="TIGR02386">
    <property type="entry name" value="rpoC_TIGR"/>
    <property type="match status" value="1"/>
</dbReference>
<proteinExistence type="inferred from homology"/>
<dbReference type="InterPro" id="IPR007081">
    <property type="entry name" value="RNA_pol_Rpb1_5"/>
</dbReference>
<dbReference type="Gene3D" id="1.10.274.100">
    <property type="entry name" value="RNA polymerase Rpb1, domain 3"/>
    <property type="match status" value="2"/>
</dbReference>
<dbReference type="InterPro" id="IPR000722">
    <property type="entry name" value="RNA_pol_asu"/>
</dbReference>
<dbReference type="InterPro" id="IPR038120">
    <property type="entry name" value="Rpb1_funnel_sf"/>
</dbReference>
<feature type="binding site" evidence="7">
    <location>
        <position position="83"/>
    </location>
    <ligand>
        <name>Zn(2+)</name>
        <dbReference type="ChEBI" id="CHEBI:29105"/>
        <label>1</label>
    </ligand>
</feature>
<gene>
    <name evidence="7" type="primary">rpoC</name>
    <name evidence="11" type="ORF">A3C89_01035</name>
</gene>
<evidence type="ECO:0000313" key="12">
    <source>
        <dbReference type="Proteomes" id="UP000178794"/>
    </source>
</evidence>
<dbReference type="STRING" id="1798492.A3C89_01035"/>
<keyword evidence="7" id="KW-0862">Zinc</keyword>
<dbReference type="Gene3D" id="1.10.1790.20">
    <property type="match status" value="1"/>
</dbReference>
<dbReference type="GO" id="GO:0003677">
    <property type="term" value="F:DNA binding"/>
    <property type="evidence" value="ECO:0007669"/>
    <property type="project" value="UniProtKB-UniRule"/>
</dbReference>
<dbReference type="CDD" id="cd02655">
    <property type="entry name" value="RNAP_beta'_C"/>
    <property type="match status" value="1"/>
</dbReference>
<dbReference type="GO" id="GO:0000287">
    <property type="term" value="F:magnesium ion binding"/>
    <property type="evidence" value="ECO:0007669"/>
    <property type="project" value="UniProtKB-UniRule"/>
</dbReference>
<dbReference type="Gene3D" id="4.10.860.120">
    <property type="entry name" value="RNA polymerase II, clamp domain"/>
    <property type="match status" value="1"/>
</dbReference>
<evidence type="ECO:0000256" key="5">
    <source>
        <dbReference type="ARBA" id="ARBA00023163"/>
    </source>
</evidence>
<dbReference type="GO" id="GO:0003899">
    <property type="term" value="F:DNA-directed RNA polymerase activity"/>
    <property type="evidence" value="ECO:0007669"/>
    <property type="project" value="UniProtKB-UniRule"/>
</dbReference>
<dbReference type="InterPro" id="IPR012754">
    <property type="entry name" value="DNA-dir_RpoC_beta_prime_bact"/>
</dbReference>